<evidence type="ECO:0000256" key="5">
    <source>
        <dbReference type="ARBA" id="ARBA00023136"/>
    </source>
</evidence>
<dbReference type="GO" id="GO:0016042">
    <property type="term" value="P:lipid catabolic process"/>
    <property type="evidence" value="ECO:0007669"/>
    <property type="project" value="UniProtKB-UniRule"/>
</dbReference>
<evidence type="ECO:0000313" key="10">
    <source>
        <dbReference type="Proteomes" id="UP000246278"/>
    </source>
</evidence>
<dbReference type="Gene3D" id="2.40.160.50">
    <property type="entry name" value="membrane protein fhac: a member of the omp85/tpsb transporter family"/>
    <property type="match status" value="1"/>
</dbReference>
<dbReference type="Pfam" id="PF01103">
    <property type="entry name" value="Omp85"/>
    <property type="match status" value="1"/>
</dbReference>
<evidence type="ECO:0000256" key="6">
    <source>
        <dbReference type="PROSITE-ProRule" id="PRU01161"/>
    </source>
</evidence>
<dbReference type="Proteomes" id="UP000246278">
    <property type="component" value="Unassembled WGS sequence"/>
</dbReference>
<feature type="signal peptide" evidence="7">
    <location>
        <begin position="1"/>
        <end position="18"/>
    </location>
</feature>
<keyword evidence="4 6" id="KW-0443">Lipid metabolism</keyword>
<sequence length="910" mass="101059">MLFCSCLLVLTGHTPLLAQNQVTVYPDTLTFPLKRHAIAYHMRPARKSVGLALSGGGANGMAQIGVLKALEEENIPIDAIVGTSIGAVVGGLYSTGYNAADLEKIALEVPWEDLLSLDNDAPRASTFLEHQKIRDRATIAIRFENFKLVIPKSLSSAQKLTRVLDLLTMNALYHPAGSFTTLPTSFKAVTTDLVSGKRITLFDGTLSEAMLASSTIPVIFEPIELGEHKLADGGLVANLAVDELEKAHLDYKIGVDTRGSMYTLAEDIDIPWQAADQTMTILIELQYPRQLEKADLVIAPDVGNNPAIDFSKLPEIINAGYKSGKALAPKIRQDISLPTRKKTALAPYKKSIRITGAGKEALKNYHPAGEIIRNASYVEEALKELLETDRFTKVYATIDHKAREIVFFCETPPSFDNVKLINAVVPFEKNEIDSCFSNLMLKDYTNEEGSEALEKLLKLFREKGYPLIDIERADVQKGTLCVWLSDGKISTLAISQDKNITRPTPIMRELAIDTSKALRLEDLEHSIDNLFGTGAFNRVSIGISGKDSLSETTSNNRTLRIRLNEKPSNVLRLGVRYDETYDAQAMIDFRNENLYGTANSIGGWGKIGKNNSSANLEFNMPRIGATNLTFTTKLFYDQRNLDIRNVRYSKEFFFSDSGQEKKFSIQEFGVTSSFGTRIGKSSQLLFDMTAKNSQTYDKESEDFETQNIDIASASFEFALDTRDNSFLPTKGRHTNLRYTFTPEILNDQTFWQAHLEHEENISFSEQVSGQLGFSLGFSSEGLPFSEMFFLGGAGSPYSRRFIGLQENDLIGRNVASAGANFRYSPPFDIIFPSSFLLYYNAGNVWQNRSEMSAEDIIHGFGAGLNWNTPLGPASFTAGKAFIFDDDKNGDDDSGIRFAETVFYFNFGHEF</sequence>
<dbReference type="Pfam" id="PF01734">
    <property type="entry name" value="Patatin"/>
    <property type="match status" value="1"/>
</dbReference>
<dbReference type="InterPro" id="IPR016035">
    <property type="entry name" value="Acyl_Trfase/lysoPLipase"/>
</dbReference>
<evidence type="ECO:0000256" key="2">
    <source>
        <dbReference type="ARBA" id="ARBA00022801"/>
    </source>
</evidence>
<feature type="short sequence motif" description="GXSXG" evidence="6">
    <location>
        <begin position="82"/>
        <end position="86"/>
    </location>
</feature>
<dbReference type="SUPFAM" id="SSF52151">
    <property type="entry name" value="FabD/lysophospholipase-like"/>
    <property type="match status" value="1"/>
</dbReference>
<evidence type="ECO:0000256" key="1">
    <source>
        <dbReference type="ARBA" id="ARBA00004370"/>
    </source>
</evidence>
<organism evidence="9 10">
    <name type="scientific">Prosthecochloris marina</name>
    <dbReference type="NCBI Taxonomy" id="2017681"/>
    <lineage>
        <taxon>Bacteria</taxon>
        <taxon>Pseudomonadati</taxon>
        <taxon>Chlorobiota</taxon>
        <taxon>Chlorobiia</taxon>
        <taxon>Chlorobiales</taxon>
        <taxon>Chlorobiaceae</taxon>
        <taxon>Prosthecochloris</taxon>
    </lineage>
</organism>
<evidence type="ECO:0000313" key="9">
    <source>
        <dbReference type="EMBL" id="PWW82952.1"/>
    </source>
</evidence>
<keyword evidence="3 6" id="KW-0442">Lipid degradation</keyword>
<evidence type="ECO:0000256" key="3">
    <source>
        <dbReference type="ARBA" id="ARBA00022963"/>
    </source>
</evidence>
<keyword evidence="5" id="KW-0472">Membrane</keyword>
<keyword evidence="10" id="KW-1185">Reference proteome</keyword>
<dbReference type="PANTHER" id="PTHR14226:SF29">
    <property type="entry name" value="NEUROPATHY TARGET ESTERASE SWS"/>
    <property type="match status" value="1"/>
</dbReference>
<dbReference type="EMBL" id="PDNZ01000002">
    <property type="protein sequence ID" value="PWW82952.1"/>
    <property type="molecule type" value="Genomic_DNA"/>
</dbReference>
<name>A0A317T8G5_9CHLB</name>
<comment type="caution">
    <text evidence="9">The sequence shown here is derived from an EMBL/GenBank/DDBJ whole genome shotgun (WGS) entry which is preliminary data.</text>
</comment>
<dbReference type="InterPro" id="IPR000184">
    <property type="entry name" value="Bac_surfAg_D15"/>
</dbReference>
<keyword evidence="2 6" id="KW-0378">Hydrolase</keyword>
<evidence type="ECO:0000259" key="8">
    <source>
        <dbReference type="PROSITE" id="PS51635"/>
    </source>
</evidence>
<reference evidence="10" key="1">
    <citation type="submission" date="2017-10" db="EMBL/GenBank/DDBJ databases">
        <authorList>
            <person name="Gaisin V.A."/>
            <person name="Rysina M.S."/>
            <person name="Grouzdev D.S."/>
        </authorList>
    </citation>
    <scope>NUCLEOTIDE SEQUENCE [LARGE SCALE GENOMIC DNA]</scope>
    <source>
        <strain evidence="10">V1</strain>
    </source>
</reference>
<feature type="short sequence motif" description="GXGXXG" evidence="6">
    <location>
        <begin position="55"/>
        <end position="60"/>
    </location>
</feature>
<dbReference type="InterPro" id="IPR002641">
    <property type="entry name" value="PNPLA_dom"/>
</dbReference>
<keyword evidence="7" id="KW-0732">Signal</keyword>
<evidence type="ECO:0000256" key="7">
    <source>
        <dbReference type="SAM" id="SignalP"/>
    </source>
</evidence>
<comment type="subcellular location">
    <subcellularLocation>
        <location evidence="1">Membrane</location>
    </subcellularLocation>
</comment>
<gene>
    <name evidence="9" type="ORF">CR164_02505</name>
</gene>
<dbReference type="Gene3D" id="3.40.1090.10">
    <property type="entry name" value="Cytosolic phospholipase A2 catalytic domain"/>
    <property type="match status" value="2"/>
</dbReference>
<feature type="short sequence motif" description="DGA/G" evidence="6">
    <location>
        <begin position="232"/>
        <end position="234"/>
    </location>
</feature>
<dbReference type="OrthoDB" id="9770965at2"/>
<accession>A0A317T8G5</accession>
<dbReference type="PANTHER" id="PTHR14226">
    <property type="entry name" value="NEUROPATHY TARGET ESTERASE/SWISS CHEESE D.MELANOGASTER"/>
    <property type="match status" value="1"/>
</dbReference>
<feature type="active site" description="Proton acceptor" evidence="6">
    <location>
        <position position="232"/>
    </location>
</feature>
<protein>
    <submittedName>
        <fullName evidence="9">Patatin</fullName>
    </submittedName>
</protein>
<dbReference type="CDD" id="cd07205">
    <property type="entry name" value="Pat_PNPLA6_PNPLA7_NTE1_like"/>
    <property type="match status" value="1"/>
</dbReference>
<feature type="chain" id="PRO_5016297570" evidence="7">
    <location>
        <begin position="19"/>
        <end position="910"/>
    </location>
</feature>
<feature type="active site" description="Nucleophile" evidence="6">
    <location>
        <position position="84"/>
    </location>
</feature>
<evidence type="ECO:0000256" key="4">
    <source>
        <dbReference type="ARBA" id="ARBA00023098"/>
    </source>
</evidence>
<proteinExistence type="predicted"/>
<feature type="domain" description="PNPLA" evidence="8">
    <location>
        <begin position="51"/>
        <end position="245"/>
    </location>
</feature>
<dbReference type="InterPro" id="IPR050301">
    <property type="entry name" value="NTE"/>
</dbReference>
<dbReference type="GO" id="GO:0019867">
    <property type="term" value="C:outer membrane"/>
    <property type="evidence" value="ECO:0007669"/>
    <property type="project" value="InterPro"/>
</dbReference>
<dbReference type="GO" id="GO:0016787">
    <property type="term" value="F:hydrolase activity"/>
    <property type="evidence" value="ECO:0007669"/>
    <property type="project" value="UniProtKB-UniRule"/>
</dbReference>
<dbReference type="PROSITE" id="PS51635">
    <property type="entry name" value="PNPLA"/>
    <property type="match status" value="1"/>
</dbReference>
<dbReference type="AlphaFoldDB" id="A0A317T8G5"/>